<dbReference type="GO" id="GO:0019843">
    <property type="term" value="F:rRNA binding"/>
    <property type="evidence" value="ECO:0007669"/>
    <property type="project" value="UniProtKB-KW"/>
</dbReference>
<dbReference type="InterPro" id="IPR013025">
    <property type="entry name" value="Ribosomal_uL23-like"/>
</dbReference>
<evidence type="ECO:0000256" key="6">
    <source>
        <dbReference type="RuleBase" id="RU003934"/>
    </source>
</evidence>
<evidence type="ECO:0000256" key="5">
    <source>
        <dbReference type="ARBA" id="ARBA00023274"/>
    </source>
</evidence>
<dbReference type="Pfam" id="PF00276">
    <property type="entry name" value="Ribosomal_L23"/>
    <property type="match status" value="1"/>
</dbReference>
<sequence>MIDYIKSTVRNRNTIRLLEKNQYTFDVDTKATKTDVKRWIEGVFGVKVIGMNSKRLPTKQKRRGLTAGYPVRYKRMIITLNSTDSIPVI</sequence>
<dbReference type="EMBL" id="MT040697">
    <property type="protein sequence ID" value="QKQ14679.1"/>
    <property type="molecule type" value="Genomic_DNA"/>
</dbReference>
<dbReference type="InterPro" id="IPR012677">
    <property type="entry name" value="Nucleotide-bd_a/b_plait_sf"/>
</dbReference>
<dbReference type="GO" id="GO:0006412">
    <property type="term" value="P:translation"/>
    <property type="evidence" value="ECO:0007669"/>
    <property type="project" value="InterPro"/>
</dbReference>
<keyword evidence="4 6" id="KW-0689">Ribosomal protein</keyword>
<comment type="similarity">
    <text evidence="1 6">Belongs to the universal ribosomal protein uL23 family.</text>
</comment>
<gene>
    <name evidence="7" type="primary">rpl23</name>
</gene>
<accession>A0A6N0GXH4</accession>
<dbReference type="SUPFAM" id="SSF54189">
    <property type="entry name" value="Ribosomal proteins S24e, L23 and L15e"/>
    <property type="match status" value="1"/>
</dbReference>
<dbReference type="PROSITE" id="PS00050">
    <property type="entry name" value="RIBOSOMAL_L23"/>
    <property type="match status" value="1"/>
</dbReference>
<dbReference type="GO" id="GO:0005840">
    <property type="term" value="C:ribosome"/>
    <property type="evidence" value="ECO:0007669"/>
    <property type="project" value="UniProtKB-KW"/>
</dbReference>
<dbReference type="InterPro" id="IPR001014">
    <property type="entry name" value="Ribosomal_uL23_CS"/>
</dbReference>
<dbReference type="HAMAP" id="MF_01369_B">
    <property type="entry name" value="Ribosomal_uL23_B"/>
    <property type="match status" value="1"/>
</dbReference>
<geneLocation type="plastid" evidence="7"/>
<evidence type="ECO:0000256" key="2">
    <source>
        <dbReference type="ARBA" id="ARBA00022730"/>
    </source>
</evidence>
<organism evidence="7">
    <name type="scientific">Zygnema circumcarinatum</name>
    <name type="common">Green alga</name>
    <dbReference type="NCBI Taxonomy" id="35869"/>
    <lineage>
        <taxon>Eukaryota</taxon>
        <taxon>Viridiplantae</taxon>
        <taxon>Streptophyta</taxon>
        <taxon>Zygnematophyceae</taxon>
        <taxon>Zygnematophycidae</taxon>
        <taxon>Zygnematales</taxon>
        <taxon>Zygnemataceae</taxon>
        <taxon>Zygnema</taxon>
    </lineage>
</organism>
<evidence type="ECO:0000256" key="4">
    <source>
        <dbReference type="ARBA" id="ARBA00022980"/>
    </source>
</evidence>
<protein>
    <submittedName>
        <fullName evidence="7">Ribosomal protein L23</fullName>
    </submittedName>
</protein>
<name>A0A6N0GXH4_ZYGCR</name>
<dbReference type="Gene3D" id="3.30.70.330">
    <property type="match status" value="1"/>
</dbReference>
<reference evidence="7" key="1">
    <citation type="journal article" date="2020" name="J. Exp. Bot.">
        <title>Zygnema circumcarinatum UTEX 1559 chloroplast and mitochondrial genomes provide insight into land plant evolution.</title>
        <authorList>
            <person name="Orton L.M."/>
            <person name="Fitzek E."/>
            <person name="Feng X."/>
            <person name="Grayburn W.S."/>
            <person name="Mower J.P."/>
            <person name="Liu K."/>
            <person name="Zhang C."/>
            <person name="Duvall M.R."/>
            <person name="Yin Y."/>
        </authorList>
    </citation>
    <scope>NUCLEOTIDE SEQUENCE</scope>
    <source>
        <strain evidence="7">UTEX 1559 mating type +</strain>
    </source>
</reference>
<keyword evidence="5 6" id="KW-0687">Ribonucleoprotein</keyword>
<evidence type="ECO:0000256" key="3">
    <source>
        <dbReference type="ARBA" id="ARBA00022884"/>
    </source>
</evidence>
<proteinExistence type="inferred from homology"/>
<evidence type="ECO:0000313" key="7">
    <source>
        <dbReference type="EMBL" id="QKQ14679.1"/>
    </source>
</evidence>
<dbReference type="InterPro" id="IPR012678">
    <property type="entry name" value="Ribosomal_uL23/eL15/eS24_sf"/>
</dbReference>
<keyword evidence="3" id="KW-0694">RNA-binding</keyword>
<keyword evidence="7" id="KW-0934">Plastid</keyword>
<dbReference type="AlphaFoldDB" id="A0A6N0GXH4"/>
<dbReference type="GO" id="GO:0003735">
    <property type="term" value="F:structural constituent of ribosome"/>
    <property type="evidence" value="ECO:0007669"/>
    <property type="project" value="InterPro"/>
</dbReference>
<evidence type="ECO:0000256" key="1">
    <source>
        <dbReference type="ARBA" id="ARBA00006700"/>
    </source>
</evidence>
<keyword evidence="2" id="KW-0699">rRNA-binding</keyword>
<dbReference type="GO" id="GO:1990904">
    <property type="term" value="C:ribonucleoprotein complex"/>
    <property type="evidence" value="ECO:0007669"/>
    <property type="project" value="UniProtKB-KW"/>
</dbReference>